<keyword evidence="1" id="KW-1133">Transmembrane helix</keyword>
<dbReference type="Proteomes" id="UP000095283">
    <property type="component" value="Unplaced"/>
</dbReference>
<dbReference type="AlphaFoldDB" id="A0A1I7WD10"/>
<reference evidence="3" key="1">
    <citation type="submission" date="2016-11" db="UniProtKB">
        <authorList>
            <consortium name="WormBaseParasite"/>
        </authorList>
    </citation>
    <scope>IDENTIFICATION</scope>
</reference>
<dbReference type="WBParaSite" id="Hba_02623">
    <property type="protein sequence ID" value="Hba_02623"/>
    <property type="gene ID" value="Hba_02623"/>
</dbReference>
<evidence type="ECO:0000313" key="3">
    <source>
        <dbReference type="WBParaSite" id="Hba_02623"/>
    </source>
</evidence>
<name>A0A1I7WD10_HETBA</name>
<feature type="transmembrane region" description="Helical" evidence="1">
    <location>
        <begin position="54"/>
        <end position="73"/>
    </location>
</feature>
<keyword evidence="2" id="KW-1185">Reference proteome</keyword>
<feature type="transmembrane region" description="Helical" evidence="1">
    <location>
        <begin position="20"/>
        <end position="42"/>
    </location>
</feature>
<evidence type="ECO:0000256" key="1">
    <source>
        <dbReference type="SAM" id="Phobius"/>
    </source>
</evidence>
<sequence length="76" mass="8942">MLQQLLVTASIHSKYDDTRVYTPAIISFSFFVINSSIYLIFIKKLVFQVTNRNGVTFWFTSFSPGYSCIFYLFEYI</sequence>
<evidence type="ECO:0000313" key="2">
    <source>
        <dbReference type="Proteomes" id="UP000095283"/>
    </source>
</evidence>
<protein>
    <submittedName>
        <fullName evidence="3">7TM_GPCR_Srx domain-containing protein</fullName>
    </submittedName>
</protein>
<accession>A0A1I7WD10</accession>
<keyword evidence="1" id="KW-0472">Membrane</keyword>
<organism evidence="2 3">
    <name type="scientific">Heterorhabditis bacteriophora</name>
    <name type="common">Entomopathogenic nematode worm</name>
    <dbReference type="NCBI Taxonomy" id="37862"/>
    <lineage>
        <taxon>Eukaryota</taxon>
        <taxon>Metazoa</taxon>
        <taxon>Ecdysozoa</taxon>
        <taxon>Nematoda</taxon>
        <taxon>Chromadorea</taxon>
        <taxon>Rhabditida</taxon>
        <taxon>Rhabditina</taxon>
        <taxon>Rhabditomorpha</taxon>
        <taxon>Strongyloidea</taxon>
        <taxon>Heterorhabditidae</taxon>
        <taxon>Heterorhabditis</taxon>
    </lineage>
</organism>
<keyword evidence="1" id="KW-0812">Transmembrane</keyword>
<proteinExistence type="predicted"/>